<proteinExistence type="predicted"/>
<dbReference type="OrthoDB" id="2702399at2"/>
<comment type="caution">
    <text evidence="2">The sequence shown here is derived from an EMBL/GenBank/DDBJ whole genome shotgun (WGS) entry which is preliminary data.</text>
</comment>
<name>A0A3N5DQZ4_9ENTR</name>
<protein>
    <submittedName>
        <fullName evidence="2">Uncharacterized protein</fullName>
    </submittedName>
</protein>
<evidence type="ECO:0000256" key="1">
    <source>
        <dbReference type="SAM" id="SignalP"/>
    </source>
</evidence>
<feature type="chain" id="PRO_5018149838" evidence="1">
    <location>
        <begin position="23"/>
        <end position="84"/>
    </location>
</feature>
<sequence length="84" mass="9186">MKKIIKPVSLLIPIVFSSFAWSHGYVGEHTGNNATSLKPGTLASRNILCKTTINGKGNIGCGSVMYEPQSLEAPKDFLRMQMEM</sequence>
<feature type="signal peptide" evidence="1">
    <location>
        <begin position="1"/>
        <end position="22"/>
    </location>
</feature>
<accession>A0A3N5DQZ4</accession>
<gene>
    <name evidence="2" type="ORF">EHN07_05275</name>
</gene>
<organism evidence="2 3">
    <name type="scientific">Buttiauxella warmboldiae</name>
    <dbReference type="NCBI Taxonomy" id="82993"/>
    <lineage>
        <taxon>Bacteria</taxon>
        <taxon>Pseudomonadati</taxon>
        <taxon>Pseudomonadota</taxon>
        <taxon>Gammaproteobacteria</taxon>
        <taxon>Enterobacterales</taxon>
        <taxon>Enterobacteriaceae</taxon>
        <taxon>Buttiauxella</taxon>
    </lineage>
</organism>
<dbReference type="RefSeq" id="WP_124023143.1">
    <property type="nucleotide sequence ID" value="NZ_RPOH01000017.1"/>
</dbReference>
<reference evidence="2 3" key="1">
    <citation type="submission" date="2018-11" db="EMBL/GenBank/DDBJ databases">
        <title>Draft genome sequence of Buttiauxella warmboldiae CCUG 35512.</title>
        <authorList>
            <person name="Salva-Serra F."/>
            <person name="Marathe N."/>
            <person name="Moore E."/>
            <person name="Svensson L."/>
            <person name="Engstrom-Jakobsson H."/>
        </authorList>
    </citation>
    <scope>NUCLEOTIDE SEQUENCE [LARGE SCALE GENOMIC DNA]</scope>
    <source>
        <strain evidence="2 3">CCUG 35512</strain>
    </source>
</reference>
<dbReference type="Proteomes" id="UP000268615">
    <property type="component" value="Unassembled WGS sequence"/>
</dbReference>
<evidence type="ECO:0000313" key="3">
    <source>
        <dbReference type="Proteomes" id="UP000268615"/>
    </source>
</evidence>
<keyword evidence="3" id="KW-1185">Reference proteome</keyword>
<dbReference type="EMBL" id="RPOH01000017">
    <property type="protein sequence ID" value="RPH29621.1"/>
    <property type="molecule type" value="Genomic_DNA"/>
</dbReference>
<dbReference type="AlphaFoldDB" id="A0A3N5DQZ4"/>
<keyword evidence="1" id="KW-0732">Signal</keyword>
<evidence type="ECO:0000313" key="2">
    <source>
        <dbReference type="EMBL" id="RPH29621.1"/>
    </source>
</evidence>